<sequence length="311" mass="35165">MKNKLLALLLLASLGAVAQPKTMAITIDDLPAQMGGHDSVTLIELNARLLAHLTERKVPAIGFVNEQKLYRGSKIIDYRYDMLTAWISSGLELGNHTYSHIDYNQLTPEQFFEIIEKGESITKKLMADAGKPYRYFRHPYLHRGNTEEKVKALEEYLQAHGYIEAPVTIDNSEWIFASAFDKAFKASDNAMMDKIGTAYISYMAEKVKYYEQQCLKLFGRPIAHTLLIHENLLNSYYLGALLDAYQGIGYSFVSLAEALKDDAYTTPDHFVGNAGISWMDRWAVTQGKKGDFFKGEPRCPQFVLDYSGLSE</sequence>
<dbReference type="PROSITE" id="PS51677">
    <property type="entry name" value="NODB"/>
    <property type="match status" value="1"/>
</dbReference>
<dbReference type="SUPFAM" id="SSF88713">
    <property type="entry name" value="Glycoside hydrolase/deacetylase"/>
    <property type="match status" value="1"/>
</dbReference>
<dbReference type="Proteomes" id="UP001302349">
    <property type="component" value="Chromosome"/>
</dbReference>
<keyword evidence="2" id="KW-0378">Hydrolase</keyword>
<reference evidence="5 6" key="1">
    <citation type="journal article" date="2023" name="Microbiol. Resour. Announc.">
        <title>Complete Genome Sequence of Imperialibacter roseus strain P4T.</title>
        <authorList>
            <person name="Tizabi D.R."/>
            <person name="Bachvaroff T."/>
            <person name="Hill R.T."/>
        </authorList>
    </citation>
    <scope>NUCLEOTIDE SEQUENCE [LARGE SCALE GENOMIC DNA]</scope>
    <source>
        <strain evidence="5 6">P4T</strain>
    </source>
</reference>
<feature type="signal peptide" evidence="3">
    <location>
        <begin position="1"/>
        <end position="18"/>
    </location>
</feature>
<keyword evidence="6" id="KW-1185">Reference proteome</keyword>
<feature type="chain" id="PRO_5046920696" evidence="3">
    <location>
        <begin position="19"/>
        <end position="311"/>
    </location>
</feature>
<dbReference type="InterPro" id="IPR011330">
    <property type="entry name" value="Glyco_hydro/deAcase_b/a-brl"/>
</dbReference>
<evidence type="ECO:0000256" key="1">
    <source>
        <dbReference type="ARBA" id="ARBA00022723"/>
    </source>
</evidence>
<gene>
    <name evidence="5" type="ORF">RT717_08980</name>
</gene>
<dbReference type="CDD" id="cd10960">
    <property type="entry name" value="CE4_NodB_like_1"/>
    <property type="match status" value="1"/>
</dbReference>
<accession>A0ABZ0IYL5</accession>
<name>A0ABZ0IYL5_9BACT</name>
<dbReference type="InterPro" id="IPR050248">
    <property type="entry name" value="Polysacc_deacetylase_ArnD"/>
</dbReference>
<proteinExistence type="predicted"/>
<keyword evidence="1" id="KW-0479">Metal-binding</keyword>
<organism evidence="5 6">
    <name type="scientific">Imperialibacter roseus</name>
    <dbReference type="NCBI Taxonomy" id="1324217"/>
    <lineage>
        <taxon>Bacteria</taxon>
        <taxon>Pseudomonadati</taxon>
        <taxon>Bacteroidota</taxon>
        <taxon>Cytophagia</taxon>
        <taxon>Cytophagales</taxon>
        <taxon>Flammeovirgaceae</taxon>
        <taxon>Imperialibacter</taxon>
    </lineage>
</organism>
<feature type="domain" description="NodB homology" evidence="4">
    <location>
        <begin position="21"/>
        <end position="253"/>
    </location>
</feature>
<evidence type="ECO:0000256" key="2">
    <source>
        <dbReference type="ARBA" id="ARBA00022801"/>
    </source>
</evidence>
<dbReference type="EMBL" id="CP136051">
    <property type="protein sequence ID" value="WOK08767.1"/>
    <property type="molecule type" value="Genomic_DNA"/>
</dbReference>
<evidence type="ECO:0000259" key="4">
    <source>
        <dbReference type="PROSITE" id="PS51677"/>
    </source>
</evidence>
<dbReference type="PANTHER" id="PTHR10587:SF133">
    <property type="entry name" value="CHITIN DEACETYLASE 1-RELATED"/>
    <property type="match status" value="1"/>
</dbReference>
<dbReference type="InterPro" id="IPR002509">
    <property type="entry name" value="NODB_dom"/>
</dbReference>
<dbReference type="Gene3D" id="3.20.20.370">
    <property type="entry name" value="Glycoside hydrolase/deacetylase"/>
    <property type="match status" value="1"/>
</dbReference>
<evidence type="ECO:0000256" key="3">
    <source>
        <dbReference type="SAM" id="SignalP"/>
    </source>
</evidence>
<evidence type="ECO:0000313" key="5">
    <source>
        <dbReference type="EMBL" id="WOK08767.1"/>
    </source>
</evidence>
<dbReference type="RefSeq" id="WP_317491399.1">
    <property type="nucleotide sequence ID" value="NZ_CP136051.1"/>
</dbReference>
<dbReference type="PANTHER" id="PTHR10587">
    <property type="entry name" value="GLYCOSYL TRANSFERASE-RELATED"/>
    <property type="match status" value="1"/>
</dbReference>
<evidence type="ECO:0000313" key="6">
    <source>
        <dbReference type="Proteomes" id="UP001302349"/>
    </source>
</evidence>
<keyword evidence="3" id="KW-0732">Signal</keyword>
<dbReference type="Pfam" id="PF01522">
    <property type="entry name" value="Polysacc_deac_1"/>
    <property type="match status" value="1"/>
</dbReference>
<protein>
    <submittedName>
        <fullName evidence="5">Polysaccharide deacetylase family protein</fullName>
    </submittedName>
</protein>